<keyword evidence="1" id="KW-0732">Signal</keyword>
<evidence type="ECO:0000313" key="3">
    <source>
        <dbReference type="EMBL" id="NYD87226.1"/>
    </source>
</evidence>
<gene>
    <name evidence="3" type="ORF">BKA21_002775</name>
    <name evidence="2" type="ORF">Col01nite_31670</name>
</gene>
<protein>
    <submittedName>
        <fullName evidence="3">Uncharacterized protein</fullName>
    </submittedName>
</protein>
<accession>A0A7Y9FJL0</accession>
<reference evidence="2 5" key="2">
    <citation type="submission" date="2021-01" db="EMBL/GenBank/DDBJ databases">
        <title>Whole genome shotgun sequence of Cellulomonas oligotrophica NBRC 109435.</title>
        <authorList>
            <person name="Komaki H."/>
            <person name="Tamura T."/>
        </authorList>
    </citation>
    <scope>NUCLEOTIDE SEQUENCE [LARGE SCALE GENOMIC DNA]</scope>
    <source>
        <strain evidence="2 5">NBRC 109435</strain>
    </source>
</reference>
<comment type="caution">
    <text evidence="3">The sequence shown here is derived from an EMBL/GenBank/DDBJ whole genome shotgun (WGS) entry which is preliminary data.</text>
</comment>
<keyword evidence="5" id="KW-1185">Reference proteome</keyword>
<evidence type="ECO:0000313" key="2">
    <source>
        <dbReference type="EMBL" id="GIG34008.1"/>
    </source>
</evidence>
<dbReference type="EMBL" id="JACCBK010000001">
    <property type="protein sequence ID" value="NYD87226.1"/>
    <property type="molecule type" value="Genomic_DNA"/>
</dbReference>
<organism evidence="3 4">
    <name type="scientific">Cellulomonas oligotrophica</name>
    <dbReference type="NCBI Taxonomy" id="931536"/>
    <lineage>
        <taxon>Bacteria</taxon>
        <taxon>Bacillati</taxon>
        <taxon>Actinomycetota</taxon>
        <taxon>Actinomycetes</taxon>
        <taxon>Micrococcales</taxon>
        <taxon>Cellulomonadaceae</taxon>
        <taxon>Cellulomonas</taxon>
    </lineage>
</organism>
<feature type="signal peptide" evidence="1">
    <location>
        <begin position="1"/>
        <end position="41"/>
    </location>
</feature>
<name>A0A7Y9FJL0_9CELL</name>
<dbReference type="RefSeq" id="WP_140460708.1">
    <property type="nucleotide sequence ID" value="NZ_BAABFI010000009.1"/>
</dbReference>
<evidence type="ECO:0000313" key="5">
    <source>
        <dbReference type="Proteomes" id="UP000618382"/>
    </source>
</evidence>
<dbReference type="Proteomes" id="UP000618382">
    <property type="component" value="Unassembled WGS sequence"/>
</dbReference>
<evidence type="ECO:0000256" key="1">
    <source>
        <dbReference type="SAM" id="SignalP"/>
    </source>
</evidence>
<dbReference type="EMBL" id="BONN01000011">
    <property type="protein sequence ID" value="GIG34008.1"/>
    <property type="molecule type" value="Genomic_DNA"/>
</dbReference>
<evidence type="ECO:0000313" key="4">
    <source>
        <dbReference type="Proteomes" id="UP000577956"/>
    </source>
</evidence>
<dbReference type="AlphaFoldDB" id="A0A7Y9FJL0"/>
<dbReference type="Proteomes" id="UP000577956">
    <property type="component" value="Unassembled WGS sequence"/>
</dbReference>
<feature type="chain" id="PRO_5030547696" evidence="1">
    <location>
        <begin position="42"/>
        <end position="153"/>
    </location>
</feature>
<proteinExistence type="predicted"/>
<reference evidence="3 4" key="1">
    <citation type="submission" date="2020-07" db="EMBL/GenBank/DDBJ databases">
        <title>Sequencing the genomes of 1000 actinobacteria strains.</title>
        <authorList>
            <person name="Klenk H.-P."/>
        </authorList>
    </citation>
    <scope>NUCLEOTIDE SEQUENCE [LARGE SCALE GENOMIC DNA]</scope>
    <source>
        <strain evidence="3 4">DSM 24482</strain>
    </source>
</reference>
<sequence>MDRPRPQGRPVRRRGTDVRRARWAAALAAVGAAGLWSSSHAAGDALPAASVPCTVRDVRWAYDVEGLAPRGPAPDLTDPGGQRTGAAPAVVGVAFAHVPPDCTGRLARVVYVDAEGHPVARTTVRLWTGVRDVLDAPPGAPDAVDARWVVLPG</sequence>